<proteinExistence type="inferred from homology"/>
<dbReference type="AlphaFoldDB" id="B3SAQ9"/>
<evidence type="ECO:0000313" key="8">
    <source>
        <dbReference type="EMBL" id="EDV20200.1"/>
    </source>
</evidence>
<dbReference type="InParanoid" id="B3SAQ9"/>
<dbReference type="FunCoup" id="B3SAQ9">
    <property type="interactions" value="1847"/>
</dbReference>
<keyword evidence="2 7" id="KW-0812">Transmembrane</keyword>
<dbReference type="GO" id="GO:0042147">
    <property type="term" value="P:retrograde transport, endosome to Golgi"/>
    <property type="evidence" value="ECO:0007669"/>
    <property type="project" value="InterPro"/>
</dbReference>
<dbReference type="KEGG" id="tad:TRIADDRAFT_61346"/>
<dbReference type="GO" id="GO:0016020">
    <property type="term" value="C:membrane"/>
    <property type="evidence" value="ECO:0000318"/>
    <property type="project" value="GO_Central"/>
</dbReference>
<keyword evidence="9" id="KW-1185">Reference proteome</keyword>
<dbReference type="CTD" id="6758518"/>
<dbReference type="PANTHER" id="PTHR21493:SF9">
    <property type="entry name" value="GOLGI TRANSPORT PROTEIN 1-RELATED"/>
    <property type="match status" value="1"/>
</dbReference>
<dbReference type="GO" id="GO:0000139">
    <property type="term" value="C:Golgi membrane"/>
    <property type="evidence" value="ECO:0007669"/>
    <property type="project" value="UniProtKB-SubCell"/>
</dbReference>
<keyword evidence="5 7" id="KW-0472">Membrane</keyword>
<evidence type="ECO:0000256" key="1">
    <source>
        <dbReference type="ARBA" id="ARBA00004653"/>
    </source>
</evidence>
<sequence length="130" mass="14212">MLDVTDTQKIGIGVTAFGMFFLFLGMLMLFDKALLAVGNILFLSGIGMVIGLARTYSFFFQRHKMKGTVCFFLGIVIVIFGWPVVGMVIEAGFLPVVINFLRRVPIVGTFLNLPGISGVIDRIIGPHSVI</sequence>
<dbReference type="RefSeq" id="XP_002117361.1">
    <property type="nucleotide sequence ID" value="XM_002117325.1"/>
</dbReference>
<organism evidence="8 9">
    <name type="scientific">Trichoplax adhaerens</name>
    <name type="common">Trichoplax reptans</name>
    <dbReference type="NCBI Taxonomy" id="10228"/>
    <lineage>
        <taxon>Eukaryota</taxon>
        <taxon>Metazoa</taxon>
        <taxon>Placozoa</taxon>
        <taxon>Uniplacotomia</taxon>
        <taxon>Trichoplacea</taxon>
        <taxon>Trichoplacidae</taxon>
        <taxon>Trichoplax</taxon>
    </lineage>
</organism>
<evidence type="ECO:0000256" key="5">
    <source>
        <dbReference type="ARBA" id="ARBA00023136"/>
    </source>
</evidence>
<dbReference type="EMBL" id="DS985262">
    <property type="protein sequence ID" value="EDV20200.1"/>
    <property type="molecule type" value="Genomic_DNA"/>
</dbReference>
<comment type="subcellular location">
    <subcellularLocation>
        <location evidence="1">Golgi apparatus membrane</location>
        <topology evidence="1">Multi-pass membrane protein</topology>
    </subcellularLocation>
</comment>
<dbReference type="eggNOG" id="KOG1743">
    <property type="taxonomic scope" value="Eukaryota"/>
</dbReference>
<dbReference type="InterPro" id="IPR045176">
    <property type="entry name" value="Got1"/>
</dbReference>
<dbReference type="Proteomes" id="UP000009022">
    <property type="component" value="Unassembled WGS sequence"/>
</dbReference>
<feature type="transmembrane region" description="Helical" evidence="7">
    <location>
        <begin position="12"/>
        <end position="30"/>
    </location>
</feature>
<comment type="similarity">
    <text evidence="6">Belongs to the GOT1 family.</text>
</comment>
<dbReference type="STRING" id="10228.B3SAQ9"/>
<dbReference type="Pfam" id="PF04178">
    <property type="entry name" value="Got1"/>
    <property type="match status" value="1"/>
</dbReference>
<dbReference type="OrthoDB" id="204784at2759"/>
<evidence type="ECO:0000256" key="2">
    <source>
        <dbReference type="ARBA" id="ARBA00022692"/>
    </source>
</evidence>
<evidence type="ECO:0000256" key="6">
    <source>
        <dbReference type="ARBA" id="ARBA00025799"/>
    </source>
</evidence>
<evidence type="ECO:0000256" key="3">
    <source>
        <dbReference type="ARBA" id="ARBA00022989"/>
    </source>
</evidence>
<dbReference type="PANTHER" id="PTHR21493">
    <property type="entry name" value="CGI-141-RELATED/LIPASE CONTAINING PROTEIN"/>
    <property type="match status" value="1"/>
</dbReference>
<dbReference type="OMA" id="LMGWPIV"/>
<gene>
    <name evidence="8" type="ORF">TRIADDRAFT_61346</name>
</gene>
<dbReference type="GO" id="GO:0005829">
    <property type="term" value="C:cytosol"/>
    <property type="evidence" value="ECO:0007669"/>
    <property type="project" value="GOC"/>
</dbReference>
<dbReference type="HOGENOM" id="CLU_124519_1_0_1"/>
<feature type="transmembrane region" description="Helical" evidence="7">
    <location>
        <begin position="36"/>
        <end position="56"/>
    </location>
</feature>
<feature type="transmembrane region" description="Helical" evidence="7">
    <location>
        <begin position="68"/>
        <end position="89"/>
    </location>
</feature>
<dbReference type="PhylomeDB" id="B3SAQ9"/>
<reference evidence="8 9" key="1">
    <citation type="journal article" date="2008" name="Nature">
        <title>The Trichoplax genome and the nature of placozoans.</title>
        <authorList>
            <person name="Srivastava M."/>
            <person name="Begovic E."/>
            <person name="Chapman J."/>
            <person name="Putnam N.H."/>
            <person name="Hellsten U."/>
            <person name="Kawashima T."/>
            <person name="Kuo A."/>
            <person name="Mitros T."/>
            <person name="Salamov A."/>
            <person name="Carpenter M.L."/>
            <person name="Signorovitch A.Y."/>
            <person name="Moreno M.A."/>
            <person name="Kamm K."/>
            <person name="Grimwood J."/>
            <person name="Schmutz J."/>
            <person name="Shapiro H."/>
            <person name="Grigoriev I.V."/>
            <person name="Buss L.W."/>
            <person name="Schierwater B."/>
            <person name="Dellaporta S.L."/>
            <person name="Rokhsar D.S."/>
        </authorList>
    </citation>
    <scope>NUCLEOTIDE SEQUENCE [LARGE SCALE GENOMIC DNA]</scope>
    <source>
        <strain evidence="8 9">Grell-BS-1999</strain>
    </source>
</reference>
<evidence type="ECO:0000256" key="7">
    <source>
        <dbReference type="SAM" id="Phobius"/>
    </source>
</evidence>
<keyword evidence="3 7" id="KW-1133">Transmembrane helix</keyword>
<evidence type="ECO:0008006" key="10">
    <source>
        <dbReference type="Google" id="ProtNLM"/>
    </source>
</evidence>
<evidence type="ECO:0000313" key="9">
    <source>
        <dbReference type="Proteomes" id="UP000009022"/>
    </source>
</evidence>
<evidence type="ECO:0000256" key="4">
    <source>
        <dbReference type="ARBA" id="ARBA00023034"/>
    </source>
</evidence>
<dbReference type="GeneID" id="6758518"/>
<dbReference type="GO" id="GO:0006888">
    <property type="term" value="P:endoplasmic reticulum to Golgi vesicle-mediated transport"/>
    <property type="evidence" value="ECO:0007669"/>
    <property type="project" value="InterPro"/>
</dbReference>
<accession>B3SAQ9</accession>
<name>B3SAQ9_TRIAD</name>
<protein>
    <recommendedName>
        <fullName evidence="10">Vesicle transport protein GOT1B</fullName>
    </recommendedName>
</protein>
<keyword evidence="4" id="KW-0333">Golgi apparatus</keyword>
<dbReference type="GO" id="GO:0005783">
    <property type="term" value="C:endoplasmic reticulum"/>
    <property type="evidence" value="ECO:0000318"/>
    <property type="project" value="GO_Central"/>
</dbReference>
<dbReference type="InterPro" id="IPR007305">
    <property type="entry name" value="Vesicle_transpt_Got1/SFT2"/>
</dbReference>